<dbReference type="PANTHER" id="PTHR34142">
    <property type="entry name" value="ENDO-BETA-1,4-GLUCANASE A"/>
    <property type="match status" value="1"/>
</dbReference>
<dbReference type="SUPFAM" id="SSF51445">
    <property type="entry name" value="(Trans)glycosidases"/>
    <property type="match status" value="1"/>
</dbReference>
<dbReference type="AlphaFoldDB" id="A0A0B4N169"/>
<dbReference type="Pfam" id="PF00150">
    <property type="entry name" value="Cellulase"/>
    <property type="match status" value="1"/>
</dbReference>
<evidence type="ECO:0000256" key="1">
    <source>
        <dbReference type="ARBA" id="ARBA00022801"/>
    </source>
</evidence>
<dbReference type="InterPro" id="IPR001547">
    <property type="entry name" value="Glyco_hydro_5"/>
</dbReference>
<evidence type="ECO:0000313" key="5">
    <source>
        <dbReference type="EMBL" id="AIF26053.1"/>
    </source>
</evidence>
<evidence type="ECO:0000256" key="3">
    <source>
        <dbReference type="RuleBase" id="RU361153"/>
    </source>
</evidence>
<dbReference type="GO" id="GO:0000272">
    <property type="term" value="P:polysaccharide catabolic process"/>
    <property type="evidence" value="ECO:0007669"/>
    <property type="project" value="InterPro"/>
</dbReference>
<dbReference type="Gene3D" id="3.20.20.80">
    <property type="entry name" value="Glycosidases"/>
    <property type="match status" value="1"/>
</dbReference>
<sequence length="320" mass="35127">MNKNDERKGEATMNTCFDRHGALRVSGTQLLDEAERRVQLRGVSTLGLAWYPEYVNEAAFRTLRDGWGANTVRLAMYTCESGGYMTGGDRAALEALIDRGVKLCAALGLYVIIDWHILSDGDPNTHADAAEDFFGRISARYAGQPHVLYEICNEPNGPAATWPAVKRYARRIIPVIRANAPDAVILCGTPNWSQDVDLAAADPLDDGNLMYALHFYAATHKEALREKAERALAAGAPLFITEFSICDASGDGAIDYDSAAAWRALIAKHGLSYVAWSLSNRDESAALIRADCPRTSDWTDDDLTDTGRWLKAALNEDRLQ</sequence>
<dbReference type="InterPro" id="IPR018087">
    <property type="entry name" value="Glyco_hydro_5_CS"/>
</dbReference>
<comment type="similarity">
    <text evidence="3">Belongs to the glycosyl hydrolase 5 (cellulase A) family.</text>
</comment>
<keyword evidence="1 3" id="KW-0378">Hydrolase</keyword>
<evidence type="ECO:0000259" key="4">
    <source>
        <dbReference type="Pfam" id="PF00150"/>
    </source>
</evidence>
<proteinExistence type="inferred from homology"/>
<keyword evidence="2 3" id="KW-0326">Glycosidase</keyword>
<evidence type="ECO:0000256" key="2">
    <source>
        <dbReference type="ARBA" id="ARBA00023295"/>
    </source>
</evidence>
<dbReference type="PANTHER" id="PTHR34142:SF1">
    <property type="entry name" value="GLYCOSIDE HYDROLASE FAMILY 5 DOMAIN-CONTAINING PROTEIN"/>
    <property type="match status" value="1"/>
</dbReference>
<dbReference type="InterPro" id="IPR017853">
    <property type="entry name" value="GH"/>
</dbReference>
<reference evidence="5" key="1">
    <citation type="submission" date="2014-03" db="EMBL/GenBank/DDBJ databases">
        <title>A sequence of cellulolytic fosmid clone of goat rumen metagenome.</title>
        <authorList>
            <person name="Lee K.-T."/>
            <person name="Kim J.-Y."/>
            <person name="Kim Y.-J."/>
            <person name="Ahn J.-H."/>
            <person name="Park M.-N."/>
            <person name="Kim J.-H."/>
            <person name="Kim T.-H."/>
        </authorList>
    </citation>
    <scope>NUCLEOTIDE SEQUENCE</scope>
</reference>
<dbReference type="GO" id="GO:0004553">
    <property type="term" value="F:hydrolase activity, hydrolyzing O-glycosyl compounds"/>
    <property type="evidence" value="ECO:0007669"/>
    <property type="project" value="InterPro"/>
</dbReference>
<feature type="domain" description="Glycoside hydrolase family 5" evidence="4">
    <location>
        <begin position="31"/>
        <end position="281"/>
    </location>
</feature>
<accession>A0A0B4N169</accession>
<organism evidence="5">
    <name type="scientific">uncultured bacterium Ad_125_D08</name>
    <dbReference type="NCBI Taxonomy" id="1489285"/>
    <lineage>
        <taxon>Bacteria</taxon>
        <taxon>environmental samples</taxon>
    </lineage>
</organism>
<name>A0A0B4N169_9BACT</name>
<dbReference type="PROSITE" id="PS00659">
    <property type="entry name" value="GLYCOSYL_HYDROL_F5"/>
    <property type="match status" value="1"/>
</dbReference>
<dbReference type="EMBL" id="KJ631389">
    <property type="protein sequence ID" value="AIF26053.1"/>
    <property type="molecule type" value="Genomic_DNA"/>
</dbReference>
<protein>
    <submittedName>
        <fullName evidence="5">Putative endoglucanase</fullName>
    </submittedName>
</protein>